<evidence type="ECO:0000256" key="8">
    <source>
        <dbReference type="ARBA" id="ARBA00022670"/>
    </source>
</evidence>
<dbReference type="SUPFAM" id="SSF63737">
    <property type="entry name" value="Leukotriene A4 hydrolase N-terminal domain"/>
    <property type="match status" value="1"/>
</dbReference>
<comment type="catalytic activity">
    <reaction evidence="1">
        <text>Release of an N-terminal amino acid, Xaa-|-Yaa- from a peptide, amide or arylamide. Xaa is preferably Ala, but may be most amino acids including Pro (slow action). When a terminal hydrophobic residue is followed by a prolyl residue, the two may be released as an intact Xaa-Pro dipeptide.</text>
        <dbReference type="EC" id="3.4.11.2"/>
    </reaction>
</comment>
<dbReference type="Pfam" id="PF11838">
    <property type="entry name" value="ERAP1_C"/>
    <property type="match status" value="2"/>
</dbReference>
<evidence type="ECO:0000256" key="6">
    <source>
        <dbReference type="ARBA" id="ARBA00022475"/>
    </source>
</evidence>
<dbReference type="PANTHER" id="PTHR11533:SF290">
    <property type="entry name" value="AMINOPEPTIDASE"/>
    <property type="match status" value="1"/>
</dbReference>
<evidence type="ECO:0000256" key="12">
    <source>
        <dbReference type="ARBA" id="ARBA00022833"/>
    </source>
</evidence>
<comment type="subcellular location">
    <subcellularLocation>
        <location evidence="2">Cell membrane</location>
        <topology evidence="2">Lipid-anchor</topology>
        <topology evidence="2">GPI-anchor</topology>
    </subcellularLocation>
</comment>
<evidence type="ECO:0000313" key="24">
    <source>
        <dbReference type="EMBL" id="CAD7587580.1"/>
    </source>
</evidence>
<evidence type="ECO:0000259" key="23">
    <source>
        <dbReference type="Pfam" id="PF17900"/>
    </source>
</evidence>
<dbReference type="GO" id="GO:0098552">
    <property type="term" value="C:side of membrane"/>
    <property type="evidence" value="ECO:0007669"/>
    <property type="project" value="UniProtKB-KW"/>
</dbReference>
<evidence type="ECO:0000256" key="2">
    <source>
        <dbReference type="ARBA" id="ARBA00004609"/>
    </source>
</evidence>
<feature type="binding site" evidence="19">
    <location>
        <position position="682"/>
    </location>
    <ligand>
        <name>Zn(2+)</name>
        <dbReference type="ChEBI" id="CHEBI:29105"/>
        <note>catalytic</note>
    </ligand>
</feature>
<dbReference type="GO" id="GO:0005737">
    <property type="term" value="C:cytoplasm"/>
    <property type="evidence" value="ECO:0007669"/>
    <property type="project" value="TreeGrafter"/>
</dbReference>
<dbReference type="Gene3D" id="2.60.40.1730">
    <property type="entry name" value="tricorn interacting facor f3 domain"/>
    <property type="match status" value="1"/>
</dbReference>
<keyword evidence="15" id="KW-1015">Disulfide bond</keyword>
<evidence type="ECO:0000256" key="15">
    <source>
        <dbReference type="ARBA" id="ARBA00023157"/>
    </source>
</evidence>
<feature type="domain" description="Aminopeptidase N-like N-terminal" evidence="23">
    <location>
        <begin position="356"/>
        <end position="546"/>
    </location>
</feature>
<keyword evidence="13" id="KW-0482">Metalloprotease</keyword>
<keyword evidence="8" id="KW-0645">Protease</keyword>
<evidence type="ECO:0000259" key="21">
    <source>
        <dbReference type="Pfam" id="PF01433"/>
    </source>
</evidence>
<dbReference type="InterPro" id="IPR045357">
    <property type="entry name" value="Aminopeptidase_N-like_N"/>
</dbReference>
<dbReference type="CDD" id="cd09601">
    <property type="entry name" value="M1_APN-Q_like"/>
    <property type="match status" value="1"/>
</dbReference>
<evidence type="ECO:0000256" key="9">
    <source>
        <dbReference type="ARBA" id="ARBA00022723"/>
    </source>
</evidence>
<evidence type="ECO:0000256" key="4">
    <source>
        <dbReference type="ARBA" id="ARBA00012564"/>
    </source>
</evidence>
<organism evidence="24">
    <name type="scientific">Timema genevievae</name>
    <name type="common">Walking stick</name>
    <dbReference type="NCBI Taxonomy" id="629358"/>
    <lineage>
        <taxon>Eukaryota</taxon>
        <taxon>Metazoa</taxon>
        <taxon>Ecdysozoa</taxon>
        <taxon>Arthropoda</taxon>
        <taxon>Hexapoda</taxon>
        <taxon>Insecta</taxon>
        <taxon>Pterygota</taxon>
        <taxon>Neoptera</taxon>
        <taxon>Polyneoptera</taxon>
        <taxon>Phasmatodea</taxon>
        <taxon>Timematodea</taxon>
        <taxon>Timematoidea</taxon>
        <taxon>Timematidae</taxon>
        <taxon>Timema</taxon>
    </lineage>
</organism>
<dbReference type="InterPro" id="IPR034016">
    <property type="entry name" value="M1_APN-typ"/>
</dbReference>
<feature type="active site" description="Proton acceptor" evidence="18">
    <location>
        <position position="679"/>
    </location>
</feature>
<dbReference type="GO" id="GO:0008270">
    <property type="term" value="F:zinc ion binding"/>
    <property type="evidence" value="ECO:0007669"/>
    <property type="project" value="InterPro"/>
</dbReference>
<dbReference type="GO" id="GO:0016285">
    <property type="term" value="F:alanyl aminopeptidase activity"/>
    <property type="evidence" value="ECO:0007669"/>
    <property type="project" value="UniProtKB-EC"/>
</dbReference>
<evidence type="ECO:0000256" key="5">
    <source>
        <dbReference type="ARBA" id="ARBA00015611"/>
    </source>
</evidence>
<dbReference type="EMBL" id="OE839527">
    <property type="protein sequence ID" value="CAD7587580.1"/>
    <property type="molecule type" value="Genomic_DNA"/>
</dbReference>
<evidence type="ECO:0000256" key="1">
    <source>
        <dbReference type="ARBA" id="ARBA00000098"/>
    </source>
</evidence>
<dbReference type="Gene3D" id="1.10.390.10">
    <property type="entry name" value="Neutral Protease Domain 2"/>
    <property type="match status" value="1"/>
</dbReference>
<protein>
    <recommendedName>
        <fullName evidence="5">Aminopeptidase N</fullName>
        <ecNumber evidence="4">3.4.11.2</ecNumber>
    </recommendedName>
</protein>
<dbReference type="Pfam" id="PF01433">
    <property type="entry name" value="Peptidase_M1"/>
    <property type="match status" value="2"/>
</dbReference>
<accession>A0A7R9PHV9</accession>
<dbReference type="InterPro" id="IPR042097">
    <property type="entry name" value="Aminopeptidase_N-like_N_sf"/>
</dbReference>
<feature type="binding site" evidence="19">
    <location>
        <position position="678"/>
    </location>
    <ligand>
        <name>Zn(2+)</name>
        <dbReference type="ChEBI" id="CHEBI:29105"/>
        <note>catalytic</note>
    </ligand>
</feature>
<keyword evidence="9 19" id="KW-0479">Metal-binding</keyword>
<keyword evidence="6" id="KW-1003">Cell membrane</keyword>
<dbReference type="FunFam" id="2.60.40.1730:FF:000013">
    <property type="entry name" value="Aminopeptidase"/>
    <property type="match status" value="1"/>
</dbReference>
<proteinExistence type="inferred from homology"/>
<dbReference type="PANTHER" id="PTHR11533">
    <property type="entry name" value="PROTEASE M1 ZINC METALLOPROTEASE"/>
    <property type="match status" value="1"/>
</dbReference>
<evidence type="ECO:0000256" key="16">
    <source>
        <dbReference type="ARBA" id="ARBA00023180"/>
    </source>
</evidence>
<dbReference type="GO" id="GO:0042277">
    <property type="term" value="F:peptide binding"/>
    <property type="evidence" value="ECO:0007669"/>
    <property type="project" value="TreeGrafter"/>
</dbReference>
<feature type="site" description="Transition state stabilizer" evidence="20">
    <location>
        <position position="764"/>
    </location>
</feature>
<evidence type="ECO:0000256" key="7">
    <source>
        <dbReference type="ARBA" id="ARBA00022622"/>
    </source>
</evidence>
<feature type="domain" description="ERAP1-like C-terminal" evidence="22">
    <location>
        <begin position="943"/>
        <end position="1214"/>
    </location>
</feature>
<evidence type="ECO:0000256" key="17">
    <source>
        <dbReference type="ARBA" id="ARBA00023288"/>
    </source>
</evidence>
<dbReference type="EC" id="3.4.11.2" evidence="4"/>
<evidence type="ECO:0000256" key="3">
    <source>
        <dbReference type="ARBA" id="ARBA00010136"/>
    </source>
</evidence>
<dbReference type="GO" id="GO:0043171">
    <property type="term" value="P:peptide catabolic process"/>
    <property type="evidence" value="ECO:0007669"/>
    <property type="project" value="TreeGrafter"/>
</dbReference>
<gene>
    <name evidence="24" type="ORF">TGEB3V08_LOCUS1759</name>
</gene>
<dbReference type="GO" id="GO:0006508">
    <property type="term" value="P:proteolysis"/>
    <property type="evidence" value="ECO:0007669"/>
    <property type="project" value="UniProtKB-KW"/>
</dbReference>
<evidence type="ECO:0000256" key="20">
    <source>
        <dbReference type="PIRSR" id="PIRSR634016-4"/>
    </source>
</evidence>
<dbReference type="GO" id="GO:0005615">
    <property type="term" value="C:extracellular space"/>
    <property type="evidence" value="ECO:0007669"/>
    <property type="project" value="TreeGrafter"/>
</dbReference>
<dbReference type="FunFam" id="1.25.50.20:FF:000001">
    <property type="entry name" value="Aminopeptidase"/>
    <property type="match status" value="2"/>
</dbReference>
<dbReference type="PRINTS" id="PR00756">
    <property type="entry name" value="ALADIPTASE"/>
</dbReference>
<evidence type="ECO:0000259" key="22">
    <source>
        <dbReference type="Pfam" id="PF11838"/>
    </source>
</evidence>
<feature type="domain" description="Peptidase M1 membrane alanine aminopeptidase" evidence="21">
    <location>
        <begin position="579"/>
        <end position="627"/>
    </location>
</feature>
<keyword evidence="17" id="KW-0449">Lipoprotein</keyword>
<sequence>MIPTGTLIISHLNSDQFTDIHVLNRAQLLDDSLNLARAGILDYTTALNITKYLSREDDYIPWYSAFTAFSFLDARLIGVEEEYQLFKKANETHTDKLLRNLVLTWACNLGLESCVSAAKEKLAQKIASPSTVTIAADVSSVVYCTALREGGEEEWTFLKAQYDSSNVGTEQVLLLTALGCSTGTQIITNYLDLSISADSGIRKQDASRVFSAVYANPSGVDIAFQFLTENYQKISEFYGGLGTIGSILKGIAGRISTQEQLVKLQSFVAENEAALGDAVTASKQAIETAQANLDWFASNRAALVTWLREHSPAAPEVTTLFIPTTTQGATCITIISNSSHDTTASTQYRLPGDVIPRSYAIKLIPKLYDDFVFNGTVEITVEVVENTGTVTFHIDDLEIDEDSVVVSNLDTGTTVAVTNQTFDEVHNFYTLTLDQDLEKGNEYNILINYNGHHRDDMGGFYRSSYVNRTGDTVWLASTHFEPVRARRAFPCFDEPALKARFQISIAVPEGLHAISNMPLNNTDLDEDLKLTWYHMNETPMPMSSYLVAFVVSDFENTTNNFTAVWHRPGIDSQAAYSSSVSPRTIQVLEDFTRVPYPLTKMDEVAVPDFSAGAMENWGIVTYRYILFSVKLYLDTEGSRARFPCPVYAYLVIRERELLFEEGVSTSSDKQRVATVIAHEFSHQWFGDLVGPRWWKFIWLNEGFATYFQYTASALVETGMRLEEQFVISELQSAFATDVLNTSHPITNDVDSPTEIGLMFDDISYNKGIGKVDFRGSEPAFAWRESGKPFRKTPPSSPDRDLNLDLPVLGGLAQHDWRVSQLRHRAEANDLFKALKEQYKEDFPNSELSDEDLQDIFESWTLQMGYPVITVTRDYALGTVNVNQERFLLTRNNTADDEDYSWWVPLTYTTSDELDFINTSTKVWLNRTEESKNITILNLKEMDWLIFNIQQIGFYRVNYDTTNWKILISQLNSDQYEVIPPVNRAQLLDDAFNLARAGLLDYSTLFSLTDYLARETDYIPWYAAFNGFSYLNTRLQASSENDYFLFKKYVLSLLDKAYSQLGFQEKESDDHVTKLNRNLILTWACKLGSESCTKTATKLFHALLSKDDTVSPDLQTAVYCTGLNQGGPEEYEYLWEKFLNSDVSTEQVLILGVLGCTADEDSAHAFLNQTIGQSSSIRKQDVSTVLPSVANNGHLDFIISYIIKYYKDITNSVSDMSIWVYEDFHKFQHGPTGLDSHIEFPTISDMSGPIKTIRNMLEHIENCTKYTRLHLLSFIKENEEDLGVTVTSFEQLVLEGSFGISVEWLGTDGAAILDLLQERSPSSYHNGATVPVVKYVK</sequence>
<keyword evidence="10" id="KW-0732">Signal</keyword>
<evidence type="ECO:0000256" key="18">
    <source>
        <dbReference type="PIRSR" id="PIRSR634016-1"/>
    </source>
</evidence>
<dbReference type="InterPro" id="IPR001930">
    <property type="entry name" value="Peptidase_M1"/>
</dbReference>
<feature type="binding site" evidence="19">
    <location>
        <position position="701"/>
    </location>
    <ligand>
        <name>Zn(2+)</name>
        <dbReference type="ChEBI" id="CHEBI:29105"/>
        <note>catalytic</note>
    </ligand>
</feature>
<dbReference type="GO" id="GO:0005886">
    <property type="term" value="C:plasma membrane"/>
    <property type="evidence" value="ECO:0007669"/>
    <property type="project" value="UniProtKB-SubCell"/>
</dbReference>
<evidence type="ECO:0000256" key="10">
    <source>
        <dbReference type="ARBA" id="ARBA00022729"/>
    </source>
</evidence>
<reference evidence="24" key="1">
    <citation type="submission" date="2020-11" db="EMBL/GenBank/DDBJ databases">
        <authorList>
            <person name="Tran Van P."/>
        </authorList>
    </citation>
    <scope>NUCLEOTIDE SEQUENCE</scope>
</reference>
<evidence type="ECO:0000256" key="19">
    <source>
        <dbReference type="PIRSR" id="PIRSR634016-3"/>
    </source>
</evidence>
<keyword evidence="16" id="KW-0325">Glycoprotein</keyword>
<keyword evidence="11" id="KW-0378">Hydrolase</keyword>
<comment type="similarity">
    <text evidence="3">Belongs to the peptidase M1 family.</text>
</comment>
<dbReference type="Gene3D" id="3.30.2010.30">
    <property type="match status" value="1"/>
</dbReference>
<dbReference type="SUPFAM" id="SSF55486">
    <property type="entry name" value="Metalloproteases ('zincins'), catalytic domain"/>
    <property type="match status" value="1"/>
</dbReference>
<dbReference type="Gene3D" id="2.60.40.1910">
    <property type="match status" value="1"/>
</dbReference>
<evidence type="ECO:0000256" key="11">
    <source>
        <dbReference type="ARBA" id="ARBA00022801"/>
    </source>
</evidence>
<keyword evidence="14" id="KW-0472">Membrane</keyword>
<dbReference type="Pfam" id="PF17900">
    <property type="entry name" value="Peptidase_M1_N"/>
    <property type="match status" value="1"/>
</dbReference>
<comment type="cofactor">
    <cofactor evidence="19">
        <name>Zn(2+)</name>
        <dbReference type="ChEBI" id="CHEBI:29105"/>
    </cofactor>
    <text evidence="19">Binds 1 zinc ion per subunit.</text>
</comment>
<keyword evidence="7" id="KW-0336">GPI-anchor</keyword>
<keyword evidence="12 19" id="KW-0862">Zinc</keyword>
<evidence type="ECO:0000256" key="14">
    <source>
        <dbReference type="ARBA" id="ARBA00023136"/>
    </source>
</evidence>
<name>A0A7R9PHV9_TIMGE</name>
<dbReference type="FunFam" id="2.60.40.1910:FF:000008">
    <property type="entry name" value="Aminopeptidase"/>
    <property type="match status" value="1"/>
</dbReference>
<dbReference type="InterPro" id="IPR050344">
    <property type="entry name" value="Peptidase_M1_aminopeptidases"/>
</dbReference>
<dbReference type="InterPro" id="IPR027268">
    <property type="entry name" value="Peptidase_M4/M1_CTD_sf"/>
</dbReference>
<feature type="domain" description="ERAP1-like C-terminal" evidence="22">
    <location>
        <begin position="13"/>
        <end position="288"/>
    </location>
</feature>
<dbReference type="Gene3D" id="1.25.50.20">
    <property type="match status" value="2"/>
</dbReference>
<dbReference type="GO" id="GO:0070006">
    <property type="term" value="F:metalloaminopeptidase activity"/>
    <property type="evidence" value="ECO:0007669"/>
    <property type="project" value="TreeGrafter"/>
</dbReference>
<feature type="domain" description="Peptidase M1 membrane alanine aminopeptidase" evidence="21">
    <location>
        <begin position="650"/>
        <end position="768"/>
    </location>
</feature>
<dbReference type="InterPro" id="IPR014782">
    <property type="entry name" value="Peptidase_M1_dom"/>
</dbReference>
<evidence type="ECO:0000256" key="13">
    <source>
        <dbReference type="ARBA" id="ARBA00023049"/>
    </source>
</evidence>
<dbReference type="InterPro" id="IPR024571">
    <property type="entry name" value="ERAP1-like_C_dom"/>
</dbReference>